<evidence type="ECO:0000256" key="4">
    <source>
        <dbReference type="ARBA" id="ARBA00023172"/>
    </source>
</evidence>
<dbReference type="InterPro" id="IPR002104">
    <property type="entry name" value="Integrase_catalytic"/>
</dbReference>
<protein>
    <submittedName>
        <fullName evidence="6">Phage-related integrase</fullName>
    </submittedName>
</protein>
<evidence type="ECO:0000313" key="7">
    <source>
        <dbReference type="Proteomes" id="UP000218824"/>
    </source>
</evidence>
<comment type="similarity">
    <text evidence="1">Belongs to the 'phage' integrase family.</text>
</comment>
<evidence type="ECO:0000313" key="6">
    <source>
        <dbReference type="EMBL" id="BAV99402.1"/>
    </source>
</evidence>
<feature type="domain" description="Tyr recombinase" evidence="5">
    <location>
        <begin position="182"/>
        <end position="398"/>
    </location>
</feature>
<gene>
    <name evidence="6" type="ORF">LEN_3915</name>
</gene>
<dbReference type="Pfam" id="PF00589">
    <property type="entry name" value="Phage_integrase"/>
    <property type="match status" value="1"/>
</dbReference>
<dbReference type="GO" id="GO:0003677">
    <property type="term" value="F:DNA binding"/>
    <property type="evidence" value="ECO:0007669"/>
    <property type="project" value="UniProtKB-KW"/>
</dbReference>
<dbReference type="Gene3D" id="1.10.150.130">
    <property type="match status" value="1"/>
</dbReference>
<dbReference type="GO" id="GO:0015074">
    <property type="term" value="P:DNA integration"/>
    <property type="evidence" value="ECO:0007669"/>
    <property type="project" value="UniProtKB-KW"/>
</dbReference>
<sequence length="430" mass="48792">MHNANIYSDAGAIRFQETLNYVSEATRRPSRAGTRYPQQLALHAPARVLSLEMRDFLKDLERCNSSTLTVKAYTRTLGLLMRVTGDVPVSRIDHADIHKMWELLRWAPEDCMTNPSLLTKTPEELIEIGKIAGKRSPAAATLERHRRFLNAFFNALTKAGAIGRSPLAAFKPIKSDLISDPSQPERFYTAADLQKIFDPKTFIPWAMKYPHRWWAPMLGMHTAMRVNEVAQLKVRDIVCENGTWCIAIQKTADEDLSSRGRAVSRQSLKGESARRTLPIPQELIDAGFLDFISDLKTHKCKRLFPNLSAGVNKKTGLPNGRYGQGLMNQFAPYLRRLGIPAGVAFHAFRHTFATTLLRKKVRDVDIALITGHSVKHAVPVLHQHYYHIQAQELRDQQKELLELFKPNVALPVYIKGQFDDLLKDKVKHYP</sequence>
<evidence type="ECO:0000256" key="2">
    <source>
        <dbReference type="ARBA" id="ARBA00022908"/>
    </source>
</evidence>
<dbReference type="InterPro" id="IPR011010">
    <property type="entry name" value="DNA_brk_join_enz"/>
</dbReference>
<evidence type="ECO:0000256" key="1">
    <source>
        <dbReference type="ARBA" id="ARBA00008857"/>
    </source>
</evidence>
<evidence type="ECO:0000259" key="5">
    <source>
        <dbReference type="PROSITE" id="PS51898"/>
    </source>
</evidence>
<dbReference type="AlphaFoldDB" id="A0AAU9B3H6"/>
<dbReference type="Gene3D" id="1.10.443.10">
    <property type="entry name" value="Intergrase catalytic core"/>
    <property type="match status" value="1"/>
</dbReference>
<organism evidence="6 7">
    <name type="scientific">Lysobacter enzymogenes</name>
    <dbReference type="NCBI Taxonomy" id="69"/>
    <lineage>
        <taxon>Bacteria</taxon>
        <taxon>Pseudomonadati</taxon>
        <taxon>Pseudomonadota</taxon>
        <taxon>Gammaproteobacteria</taxon>
        <taxon>Lysobacterales</taxon>
        <taxon>Lysobacteraceae</taxon>
        <taxon>Lysobacter</taxon>
    </lineage>
</organism>
<keyword evidence="3" id="KW-0238">DNA-binding</keyword>
<evidence type="ECO:0000256" key="3">
    <source>
        <dbReference type="ARBA" id="ARBA00023125"/>
    </source>
</evidence>
<name>A0AAU9B3H6_LYSEN</name>
<dbReference type="PANTHER" id="PTHR30349">
    <property type="entry name" value="PHAGE INTEGRASE-RELATED"/>
    <property type="match status" value="1"/>
</dbReference>
<dbReference type="SUPFAM" id="SSF56349">
    <property type="entry name" value="DNA breaking-rejoining enzymes"/>
    <property type="match status" value="1"/>
</dbReference>
<accession>A0AAU9B3H6</accession>
<dbReference type="CDD" id="cd01184">
    <property type="entry name" value="INT_C_like_1"/>
    <property type="match status" value="1"/>
</dbReference>
<dbReference type="PROSITE" id="PS51898">
    <property type="entry name" value="TYR_RECOMBINASE"/>
    <property type="match status" value="1"/>
</dbReference>
<proteinExistence type="inferred from homology"/>
<dbReference type="GO" id="GO:0006310">
    <property type="term" value="P:DNA recombination"/>
    <property type="evidence" value="ECO:0007669"/>
    <property type="project" value="UniProtKB-KW"/>
</dbReference>
<dbReference type="InterPro" id="IPR013762">
    <property type="entry name" value="Integrase-like_cat_sf"/>
</dbReference>
<dbReference type="InterPro" id="IPR010998">
    <property type="entry name" value="Integrase_recombinase_N"/>
</dbReference>
<keyword evidence="4" id="KW-0233">DNA recombination</keyword>
<dbReference type="Proteomes" id="UP000218824">
    <property type="component" value="Chromosome"/>
</dbReference>
<reference evidence="6 7" key="1">
    <citation type="journal article" date="2017" name="DNA Res.">
        <title>Complete genome sequence and expression profile of the commercial lytic enzyme producer Lysobacter enzymogenes M497-1.</title>
        <authorList>
            <person name="Takami H."/>
            <person name="Toyoda A."/>
            <person name="Uchiyama I."/>
            <person name="Itoh T."/>
            <person name="Takaki Y."/>
            <person name="Arai W."/>
            <person name="Nishi S."/>
            <person name="Kawai M."/>
            <person name="Shinya K."/>
            <person name="Ikeda H."/>
        </authorList>
    </citation>
    <scope>NUCLEOTIDE SEQUENCE [LARGE SCALE GENOMIC DNA]</scope>
    <source>
        <strain evidence="6 7">M497-1</strain>
    </source>
</reference>
<dbReference type="KEGG" id="lem:LEN_3915"/>
<dbReference type="EMBL" id="AP014940">
    <property type="protein sequence ID" value="BAV99402.1"/>
    <property type="molecule type" value="Genomic_DNA"/>
</dbReference>
<keyword evidence="2" id="KW-0229">DNA integration</keyword>
<dbReference type="InterPro" id="IPR050090">
    <property type="entry name" value="Tyrosine_recombinase_XerCD"/>
</dbReference>
<dbReference type="PANTHER" id="PTHR30349:SF64">
    <property type="entry name" value="PROPHAGE INTEGRASE INTD-RELATED"/>
    <property type="match status" value="1"/>
</dbReference>